<feature type="transmembrane region" description="Helical" evidence="7">
    <location>
        <begin position="213"/>
        <end position="232"/>
    </location>
</feature>
<sequence length="237" mass="25134">MSVSTLIPAAFPALALAHFLALLSPGPDFFLIIGHAVRHRLRGSLFICLGIALGNALYICLAVSGWSVMRQMPALYRLLELAGAAYLAWLGFLLLRASREAANSKPSPDQPTPDQHAPSQPSHNQTGSLATGHASPLSPGRQLLTGLGSALLNPKNAVFYLTLMTVILGPTATLPQQAFAGVWMTLLVFAWDAALAAAISLPGAQRALEKRIPLIEGLAGLTLASIALWLALRPLFY</sequence>
<reference evidence="8" key="1">
    <citation type="submission" date="2016-04" db="EMBL/GenBank/DDBJ databases">
        <authorList>
            <person name="Evans L.H."/>
            <person name="Alamgir A."/>
            <person name="Owens N."/>
            <person name="Weber N.D."/>
            <person name="Virtaneva K."/>
            <person name="Barbian K."/>
            <person name="Babar A."/>
            <person name="Rosenke K."/>
        </authorList>
    </citation>
    <scope>NUCLEOTIDE SEQUENCE</scope>
    <source>
        <strain evidence="8">92-2</strain>
    </source>
</reference>
<evidence type="ECO:0000313" key="8">
    <source>
        <dbReference type="EMBL" id="SBV93491.1"/>
    </source>
</evidence>
<evidence type="ECO:0000256" key="7">
    <source>
        <dbReference type="SAM" id="Phobius"/>
    </source>
</evidence>
<gene>
    <name evidence="8" type="ORF">KM92DES2_10409</name>
</gene>
<evidence type="ECO:0000256" key="1">
    <source>
        <dbReference type="ARBA" id="ARBA00004651"/>
    </source>
</evidence>
<dbReference type="RefSeq" id="WP_192111421.1">
    <property type="nucleotide sequence ID" value="NZ_LT598928.1"/>
</dbReference>
<dbReference type="PANTHER" id="PTHR30086">
    <property type="entry name" value="ARGININE EXPORTER PROTEIN ARGO"/>
    <property type="match status" value="1"/>
</dbReference>
<proteinExistence type="predicted"/>
<keyword evidence="3 7" id="KW-0812">Transmembrane</keyword>
<evidence type="ECO:0000256" key="4">
    <source>
        <dbReference type="ARBA" id="ARBA00022989"/>
    </source>
</evidence>
<feature type="compositionally biased region" description="Polar residues" evidence="6">
    <location>
        <begin position="117"/>
        <end position="129"/>
    </location>
</feature>
<feature type="transmembrane region" description="Helical" evidence="7">
    <location>
        <begin position="74"/>
        <end position="95"/>
    </location>
</feature>
<keyword evidence="2" id="KW-1003">Cell membrane</keyword>
<dbReference type="GO" id="GO:0015171">
    <property type="term" value="F:amino acid transmembrane transporter activity"/>
    <property type="evidence" value="ECO:0007669"/>
    <property type="project" value="TreeGrafter"/>
</dbReference>
<feature type="transmembrane region" description="Helical" evidence="7">
    <location>
        <begin position="180"/>
        <end position="201"/>
    </location>
</feature>
<accession>A0A212J216</accession>
<name>A0A212J216_9BACT</name>
<dbReference type="EMBL" id="FLUP01000001">
    <property type="protein sequence ID" value="SBV93491.1"/>
    <property type="molecule type" value="Genomic_DNA"/>
</dbReference>
<evidence type="ECO:0000256" key="5">
    <source>
        <dbReference type="ARBA" id="ARBA00023136"/>
    </source>
</evidence>
<keyword evidence="4 7" id="KW-1133">Transmembrane helix</keyword>
<feature type="transmembrane region" description="Helical" evidence="7">
    <location>
        <begin position="45"/>
        <end position="68"/>
    </location>
</feature>
<dbReference type="PANTHER" id="PTHR30086:SF17">
    <property type="entry name" value="LYSE FAMILY TRANSLOCATOR"/>
    <property type="match status" value="1"/>
</dbReference>
<evidence type="ECO:0000256" key="6">
    <source>
        <dbReference type="SAM" id="MobiDB-lite"/>
    </source>
</evidence>
<feature type="transmembrane region" description="Helical" evidence="7">
    <location>
        <begin position="6"/>
        <end position="33"/>
    </location>
</feature>
<dbReference type="GO" id="GO:0005886">
    <property type="term" value="C:plasma membrane"/>
    <property type="evidence" value="ECO:0007669"/>
    <property type="project" value="UniProtKB-SubCell"/>
</dbReference>
<dbReference type="InterPro" id="IPR001123">
    <property type="entry name" value="LeuE-type"/>
</dbReference>
<organism evidence="8">
    <name type="scientific">uncultured Desulfovibrio sp</name>
    <dbReference type="NCBI Taxonomy" id="167968"/>
    <lineage>
        <taxon>Bacteria</taxon>
        <taxon>Pseudomonadati</taxon>
        <taxon>Thermodesulfobacteriota</taxon>
        <taxon>Desulfovibrionia</taxon>
        <taxon>Desulfovibrionales</taxon>
        <taxon>Desulfovibrionaceae</taxon>
        <taxon>Desulfovibrio</taxon>
        <taxon>environmental samples</taxon>
    </lineage>
</organism>
<evidence type="ECO:0000256" key="2">
    <source>
        <dbReference type="ARBA" id="ARBA00022475"/>
    </source>
</evidence>
<comment type="subcellular location">
    <subcellularLocation>
        <location evidence="1">Cell membrane</location>
        <topology evidence="1">Multi-pass membrane protein</topology>
    </subcellularLocation>
</comment>
<keyword evidence="5 7" id="KW-0472">Membrane</keyword>
<feature type="transmembrane region" description="Helical" evidence="7">
    <location>
        <begin position="157"/>
        <end position="174"/>
    </location>
</feature>
<dbReference type="AlphaFoldDB" id="A0A212J216"/>
<feature type="region of interest" description="Disordered" evidence="6">
    <location>
        <begin position="103"/>
        <end position="135"/>
    </location>
</feature>
<evidence type="ECO:0000256" key="3">
    <source>
        <dbReference type="ARBA" id="ARBA00022692"/>
    </source>
</evidence>
<evidence type="ECO:0008006" key="9">
    <source>
        <dbReference type="Google" id="ProtNLM"/>
    </source>
</evidence>
<dbReference type="Pfam" id="PF01810">
    <property type="entry name" value="LysE"/>
    <property type="match status" value="1"/>
</dbReference>
<protein>
    <recommendedName>
        <fullName evidence="9">Lysine exporter protein (LYSE/YGGA)</fullName>
    </recommendedName>
</protein>